<feature type="transmembrane region" description="Helical" evidence="8">
    <location>
        <begin position="268"/>
        <end position="301"/>
    </location>
</feature>
<feature type="transmembrane region" description="Helical" evidence="8">
    <location>
        <begin position="339"/>
        <end position="366"/>
    </location>
</feature>
<keyword evidence="5 8" id="KW-0812">Transmembrane</keyword>
<evidence type="ECO:0000313" key="12">
    <source>
        <dbReference type="Proteomes" id="UP000048926"/>
    </source>
</evidence>
<dbReference type="AlphaFoldDB" id="A0A0M6Y3W9"/>
<organism evidence="11 12">
    <name type="scientific">Roseibium aggregatum</name>
    <dbReference type="NCBI Taxonomy" id="187304"/>
    <lineage>
        <taxon>Bacteria</taxon>
        <taxon>Pseudomonadati</taxon>
        <taxon>Pseudomonadota</taxon>
        <taxon>Alphaproteobacteria</taxon>
        <taxon>Hyphomicrobiales</taxon>
        <taxon>Stappiaceae</taxon>
        <taxon>Roseibium</taxon>
    </lineage>
</organism>
<reference evidence="12" key="1">
    <citation type="submission" date="2015-07" db="EMBL/GenBank/DDBJ databases">
        <authorList>
            <person name="Rodrigo-Torres Lidia"/>
            <person name="Arahal R.David."/>
        </authorList>
    </citation>
    <scope>NUCLEOTIDE SEQUENCE [LARGE SCALE GENOMIC DNA]</scope>
    <source>
        <strain evidence="12">CECT 4801</strain>
    </source>
</reference>
<dbReference type="GO" id="GO:0005886">
    <property type="term" value="C:plasma membrane"/>
    <property type="evidence" value="ECO:0007669"/>
    <property type="project" value="UniProtKB-SubCell"/>
</dbReference>
<dbReference type="CDD" id="cd06261">
    <property type="entry name" value="TM_PBP2"/>
    <property type="match status" value="1"/>
</dbReference>
<protein>
    <submittedName>
        <fullName evidence="11">Inner membrane ABC transporter permease protein YejE</fullName>
    </submittedName>
</protein>
<dbReference type="InterPro" id="IPR000515">
    <property type="entry name" value="MetI-like"/>
</dbReference>
<evidence type="ECO:0000313" key="11">
    <source>
        <dbReference type="EMBL" id="CTQ44358.1"/>
    </source>
</evidence>
<evidence type="ECO:0000259" key="10">
    <source>
        <dbReference type="PROSITE" id="PS50928"/>
    </source>
</evidence>
<evidence type="ECO:0000256" key="1">
    <source>
        <dbReference type="ARBA" id="ARBA00004429"/>
    </source>
</evidence>
<feature type="transmembrane region" description="Helical" evidence="8">
    <location>
        <begin position="78"/>
        <end position="98"/>
    </location>
</feature>
<keyword evidence="7 8" id="KW-0472">Membrane</keyword>
<keyword evidence="4" id="KW-0997">Cell inner membrane</keyword>
<evidence type="ECO:0000256" key="4">
    <source>
        <dbReference type="ARBA" id="ARBA00022519"/>
    </source>
</evidence>
<comment type="similarity">
    <text evidence="8">Belongs to the binding-protein-dependent transport system permease family.</text>
</comment>
<dbReference type="InterPro" id="IPR035906">
    <property type="entry name" value="MetI-like_sf"/>
</dbReference>
<comment type="subcellular location">
    <subcellularLocation>
        <location evidence="1">Cell inner membrane</location>
        <topology evidence="1">Multi-pass membrane protein</topology>
    </subcellularLocation>
    <subcellularLocation>
        <location evidence="8">Cell membrane</location>
        <topology evidence="8">Multi-pass membrane protein</topology>
    </subcellularLocation>
</comment>
<dbReference type="PROSITE" id="PS50928">
    <property type="entry name" value="ABC_TM1"/>
    <property type="match status" value="1"/>
</dbReference>
<feature type="region of interest" description="Disordered" evidence="9">
    <location>
        <begin position="1"/>
        <end position="31"/>
    </location>
</feature>
<dbReference type="RefSeq" id="WP_208984377.1">
    <property type="nucleotide sequence ID" value="NZ_CXST01000002.1"/>
</dbReference>
<evidence type="ECO:0000256" key="5">
    <source>
        <dbReference type="ARBA" id="ARBA00022692"/>
    </source>
</evidence>
<dbReference type="EMBL" id="CXST01000002">
    <property type="protein sequence ID" value="CTQ44358.1"/>
    <property type="molecule type" value="Genomic_DNA"/>
</dbReference>
<accession>A0A0M6Y3W9</accession>
<keyword evidence="3" id="KW-1003">Cell membrane</keyword>
<name>A0A0M6Y3W9_9HYPH</name>
<gene>
    <name evidence="11" type="primary">yejE</name>
    <name evidence="11" type="ORF">LAL4801_02801</name>
</gene>
<dbReference type="GO" id="GO:0042884">
    <property type="term" value="P:microcin transport"/>
    <property type="evidence" value="ECO:0007669"/>
    <property type="project" value="TreeGrafter"/>
</dbReference>
<dbReference type="Pfam" id="PF00528">
    <property type="entry name" value="BPD_transp_1"/>
    <property type="match status" value="1"/>
</dbReference>
<evidence type="ECO:0000256" key="8">
    <source>
        <dbReference type="RuleBase" id="RU363032"/>
    </source>
</evidence>
<evidence type="ECO:0000256" key="6">
    <source>
        <dbReference type="ARBA" id="ARBA00022989"/>
    </source>
</evidence>
<dbReference type="Gene3D" id="1.10.3720.10">
    <property type="entry name" value="MetI-like"/>
    <property type="match status" value="1"/>
</dbReference>
<evidence type="ECO:0000256" key="2">
    <source>
        <dbReference type="ARBA" id="ARBA00022448"/>
    </source>
</evidence>
<dbReference type="PANTHER" id="PTHR30325">
    <property type="entry name" value="MEMBRANE COMPONENT OF ABC TRANSPORTER"/>
    <property type="match status" value="1"/>
</dbReference>
<keyword evidence="6 8" id="KW-1133">Transmembrane helix</keyword>
<sequence length="422" mass="46622">MATDSDSDAGSANYDTGSGGHEAGGYEAESRERSRAAYFEAAVTDDREAFVVPAKGSKARLSPINQRRLVNFKANRRGYWSLWIFLVLFVMAMLAEFLTNDRPILVSYNGELLAPVFVDYPEEKFGGFLAVTDYRDPFIQEEISANGWMLWPPVRYSYRSVNNDIPVPAPAPPSWTMDKEKRCSRYPLGAEDPNCVMGNWNWLGTDDQGRDVLARLVYGFRISVLFGLALTLASSVIGIAAGAVQGYYGGWTDLLFQRFIEIWTAVPTLYLILIVSSFLVPGFWTLFTILLAFSWVALVGVVRAEFLRGRNLEYISAARALGVSNPVIMWRHLLPNAMVATLTFMPFILNGSISTLTALDFLGFGLPPGSASLGELLAQGKNNLQAPWLGITGFMVISLMLSLLIFIGEAVRDAFDPRKSLG</sequence>
<keyword evidence="12" id="KW-1185">Reference proteome</keyword>
<keyword evidence="2 8" id="KW-0813">Transport</keyword>
<dbReference type="SUPFAM" id="SSF161098">
    <property type="entry name" value="MetI-like"/>
    <property type="match status" value="1"/>
</dbReference>
<feature type="domain" description="ABC transmembrane type-1" evidence="10">
    <location>
        <begin position="220"/>
        <end position="412"/>
    </location>
</feature>
<dbReference type="FunFam" id="1.10.3720.10:FF:000005">
    <property type="entry name" value="Microcin C ABC transporter permease"/>
    <property type="match status" value="1"/>
</dbReference>
<evidence type="ECO:0000256" key="7">
    <source>
        <dbReference type="ARBA" id="ARBA00023136"/>
    </source>
</evidence>
<evidence type="ECO:0000256" key="3">
    <source>
        <dbReference type="ARBA" id="ARBA00022475"/>
    </source>
</evidence>
<feature type="transmembrane region" description="Helical" evidence="8">
    <location>
        <begin position="386"/>
        <end position="411"/>
    </location>
</feature>
<proteinExistence type="inferred from homology"/>
<dbReference type="Proteomes" id="UP000048926">
    <property type="component" value="Unassembled WGS sequence"/>
</dbReference>
<dbReference type="GO" id="GO:0055085">
    <property type="term" value="P:transmembrane transport"/>
    <property type="evidence" value="ECO:0007669"/>
    <property type="project" value="InterPro"/>
</dbReference>
<dbReference type="PANTHER" id="PTHR30325:SF0">
    <property type="entry name" value="INNER MEMBRANE ABC TRANSPORTER PERMEASE PROTEIN YEJE"/>
    <property type="match status" value="1"/>
</dbReference>
<evidence type="ECO:0000256" key="9">
    <source>
        <dbReference type="SAM" id="MobiDB-lite"/>
    </source>
</evidence>
<feature type="transmembrane region" description="Helical" evidence="8">
    <location>
        <begin position="224"/>
        <end position="248"/>
    </location>
</feature>